<evidence type="ECO:0000313" key="2">
    <source>
        <dbReference type="RefSeq" id="XP_050563564.1"/>
    </source>
</evidence>
<dbReference type="OrthoDB" id="7486136at2759"/>
<sequence length="378" mass="39005">MQYIADKFMRLSRPSRSRRSSNERVAAVGGGAGVARGAAALAGGRRAGGRDAGRAGAAPGRARRQLLHAHSVDHTPHCTPPCGLRAEYSAWLLLGYVHYCAGRSQAWPRAGALAWPRVQPSRAQAACVLHAHVVSPALAAAVVSTFTDGVDYRIAQGVMLWSRGGGCAWLAAALGARDAAACCAALYVASLLTAPLHSWLLCGRMALPPLAGVVCTLCTVAGPFAVGLLVSGARGPARGGPGHGVQLAALALLYAECCERLCDAEAIVYLGDVLAAFVLELCCVCVSAAWCCVYWRGGLLAPAEARLVAQCALPRWLDTRWGAECAAPGLCRLPGVFVAPMQTLLLAALGRDCDGCDGDDGGDGCDGCEERAAVSSTS</sequence>
<reference evidence="2" key="1">
    <citation type="submission" date="2025-08" db="UniProtKB">
        <authorList>
            <consortium name="RefSeq"/>
        </authorList>
    </citation>
    <scope>IDENTIFICATION</scope>
    <source>
        <tissue evidence="2">Whole larval tissue</tissue>
    </source>
</reference>
<accession>A0A9R0EE01</accession>
<keyword evidence="1" id="KW-1185">Reference proteome</keyword>
<evidence type="ECO:0000313" key="1">
    <source>
        <dbReference type="Proteomes" id="UP000829999"/>
    </source>
</evidence>
<gene>
    <name evidence="2" type="primary">LOC126912980</name>
</gene>
<dbReference type="Proteomes" id="UP000829999">
    <property type="component" value="Unplaced"/>
</dbReference>
<dbReference type="GeneID" id="126912980"/>
<name>A0A9R0EE01_SPOFR</name>
<protein>
    <submittedName>
        <fullName evidence="2">Uncharacterized protein LOC126912980</fullName>
    </submittedName>
</protein>
<dbReference type="RefSeq" id="XP_050563564.1">
    <property type="nucleotide sequence ID" value="XM_050707607.1"/>
</dbReference>
<proteinExistence type="predicted"/>
<dbReference type="AlphaFoldDB" id="A0A9R0EE01"/>
<organism evidence="1 2">
    <name type="scientific">Spodoptera frugiperda</name>
    <name type="common">Fall armyworm</name>
    <dbReference type="NCBI Taxonomy" id="7108"/>
    <lineage>
        <taxon>Eukaryota</taxon>
        <taxon>Metazoa</taxon>
        <taxon>Ecdysozoa</taxon>
        <taxon>Arthropoda</taxon>
        <taxon>Hexapoda</taxon>
        <taxon>Insecta</taxon>
        <taxon>Pterygota</taxon>
        <taxon>Neoptera</taxon>
        <taxon>Endopterygota</taxon>
        <taxon>Lepidoptera</taxon>
        <taxon>Glossata</taxon>
        <taxon>Ditrysia</taxon>
        <taxon>Noctuoidea</taxon>
        <taxon>Noctuidae</taxon>
        <taxon>Amphipyrinae</taxon>
        <taxon>Spodoptera</taxon>
    </lineage>
</organism>